<reference evidence="5" key="1">
    <citation type="submission" date="2021-11" db="EMBL/GenBank/DDBJ databases">
        <title>Genome sequence of Xylella taiwanensis PLS432.</title>
        <authorList>
            <person name="Weng L.-W."/>
            <person name="Su C.-C."/>
            <person name="Tsai C.-W."/>
            <person name="Kuo C.-H."/>
        </authorList>
    </citation>
    <scope>NUCLEOTIDE SEQUENCE</scope>
    <source>
        <strain evidence="5">PLS432</strain>
    </source>
</reference>
<dbReference type="Pfam" id="PF06594">
    <property type="entry name" value="HCBP_related"/>
    <property type="match status" value="10"/>
</dbReference>
<dbReference type="SUPFAM" id="SSF103647">
    <property type="entry name" value="TSP type-3 repeat"/>
    <property type="match status" value="1"/>
</dbReference>
<keyword evidence="6" id="KW-1185">Reference proteome</keyword>
<dbReference type="Pfam" id="PF00353">
    <property type="entry name" value="HemolysinCabind"/>
    <property type="match status" value="23"/>
</dbReference>
<dbReference type="InterPro" id="IPR011049">
    <property type="entry name" value="Serralysin-like_metalloprot_C"/>
</dbReference>
<comment type="caution">
    <text evidence="5">The sequence shown here is derived from an EMBL/GenBank/DDBJ whole genome shotgun (WGS) entry which is preliminary data.</text>
</comment>
<dbReference type="InterPro" id="IPR001343">
    <property type="entry name" value="Hemolysn_Ca-bd"/>
</dbReference>
<dbReference type="InterPro" id="IPR018511">
    <property type="entry name" value="Hemolysin-typ_Ca-bd_CS"/>
</dbReference>
<feature type="domain" description="Haemolysin-type calcium binding-related" evidence="4">
    <location>
        <begin position="2162"/>
        <end position="2206"/>
    </location>
</feature>
<dbReference type="Gene3D" id="2.150.10.10">
    <property type="entry name" value="Serralysin-like metalloprotease, C-terminal"/>
    <property type="match status" value="17"/>
</dbReference>
<proteinExistence type="predicted"/>
<dbReference type="InterPro" id="IPR028974">
    <property type="entry name" value="TSP_type-3_rpt"/>
</dbReference>
<evidence type="ECO:0000256" key="2">
    <source>
        <dbReference type="ARBA" id="ARBA00022525"/>
    </source>
</evidence>
<dbReference type="PROSITE" id="PS00330">
    <property type="entry name" value="HEMOLYSIN_CALCIUM"/>
    <property type="match status" value="10"/>
</dbReference>
<evidence type="ECO:0000313" key="5">
    <source>
        <dbReference type="EMBL" id="MCD8473645.1"/>
    </source>
</evidence>
<gene>
    <name evidence="5" type="ORF">LPH55_09310</name>
</gene>
<dbReference type="PRINTS" id="PR00313">
    <property type="entry name" value="CABNDNGRPT"/>
</dbReference>
<dbReference type="EMBL" id="JAJPPU010000002">
    <property type="protein sequence ID" value="MCD8473645.1"/>
    <property type="molecule type" value="Genomic_DNA"/>
</dbReference>
<dbReference type="InterPro" id="IPR010566">
    <property type="entry name" value="Haemolys_ca-bd"/>
</dbReference>
<evidence type="ECO:0000313" key="6">
    <source>
        <dbReference type="Proteomes" id="UP001430701"/>
    </source>
</evidence>
<dbReference type="PANTHER" id="PTHR38340">
    <property type="entry name" value="S-LAYER PROTEIN"/>
    <property type="match status" value="1"/>
</dbReference>
<name>A0ABS8TU35_9GAMM</name>
<dbReference type="Proteomes" id="UP001430701">
    <property type="component" value="Unassembled WGS sequence"/>
</dbReference>
<feature type="domain" description="Haemolysin-type calcium binding-related" evidence="4">
    <location>
        <begin position="2329"/>
        <end position="2373"/>
    </location>
</feature>
<dbReference type="RefSeq" id="WP_114867094.1">
    <property type="nucleotide sequence ID" value="NZ_CP053627.1"/>
</dbReference>
<evidence type="ECO:0000256" key="3">
    <source>
        <dbReference type="ARBA" id="ARBA00022837"/>
    </source>
</evidence>
<accession>A0ABS8TU35</accession>
<feature type="domain" description="Haemolysin-type calcium binding-related" evidence="4">
    <location>
        <begin position="1124"/>
        <end position="1168"/>
    </location>
</feature>
<feature type="domain" description="Haemolysin-type calcium binding-related" evidence="4">
    <location>
        <begin position="1810"/>
        <end position="1854"/>
    </location>
</feature>
<feature type="domain" description="Haemolysin-type calcium binding-related" evidence="4">
    <location>
        <begin position="1291"/>
        <end position="1335"/>
    </location>
</feature>
<organism evidence="5 6">
    <name type="scientific">Xylella taiwanensis</name>
    <dbReference type="NCBI Taxonomy" id="1444770"/>
    <lineage>
        <taxon>Bacteria</taxon>
        <taxon>Pseudomonadati</taxon>
        <taxon>Pseudomonadota</taxon>
        <taxon>Gammaproteobacteria</taxon>
        <taxon>Lysobacterales</taxon>
        <taxon>Lysobacteraceae</taxon>
        <taxon>Xylella</taxon>
    </lineage>
</organism>
<evidence type="ECO:0000259" key="4">
    <source>
        <dbReference type="Pfam" id="PF06594"/>
    </source>
</evidence>
<keyword evidence="2" id="KW-0964">Secreted</keyword>
<keyword evidence="3" id="KW-0106">Calcium</keyword>
<feature type="domain" description="Haemolysin-type calcium binding-related" evidence="4">
    <location>
        <begin position="939"/>
        <end position="983"/>
    </location>
</feature>
<comment type="subcellular location">
    <subcellularLocation>
        <location evidence="1">Secreted</location>
    </subcellularLocation>
</comment>
<dbReference type="SUPFAM" id="SSF51120">
    <property type="entry name" value="beta-Roll"/>
    <property type="match status" value="10"/>
</dbReference>
<feature type="domain" description="Haemolysin-type calcium binding-related" evidence="4">
    <location>
        <begin position="1458"/>
        <end position="1502"/>
    </location>
</feature>
<sequence>MTSAYFYFNQAQLDTADSYRQSGNYPAMYNTLSQAVRAGGGDPRLANWLTRAGEINSGRGFYAEFVRGAVYEAGREAGKNIDAAVFQRVSNMLAMDVMADAIRDKRLSFDNVISRDVGTAIGGEETGGLGLSPDKWAGTVGAAFPIGVGGLGMDPDSEFYQNLEKYYRENGYDPYQRADRLFDLIDDNVAGAIHAAQDPIARNEIATKIAIDAIMQYSALIQQQLGVAKIISELGSDVVQSDGQSWTWDGVRDAAKQFSQMAAGLHWYQDFLQGTMNMAKALAEGSADVFSGAEATWKRWIQPLFDHLREMIRDSITDGVDAVKQRLHDWRTHLGDAFQRLANQLHKDSDAFMTLLHDLFGYQRDVRDPLVLDLDGDGIETVAAGKNILFDHDGDGIKHASGWIKSDDGLLVLDRNGNGHIDDGSELFGADTLLANGQKATSGFEALRDLDSNGDGVFDAGDTRFTDVRVWRDLNQDGRSQTNELFTLSSLGIASIALTPTDTQRVNLNDGNFIDGRGTYTRSDGRTGVVGNLQLGLDHFYRDYNGAHAQVTVSEAARALPAITGSGAVRDLQEAASQSPALLAAVQALLSGTTPGTLRAALDQVIALWADTSTMRSSEERLEASGDMQRNVYYQWFVPAAVIAQGQEAVQTWTQQQHARLGPIIGILEKFNGSTLVSDHNGQISMGGQIFSWNRVVHPDGHGEEVMTFRFLPEQFDPLIDPFTKAYAHLKESIYIRLVLQQRLSDYLSGLTMTYHHGVMGWDASGVHAKLDDTWQHNKAQALQDAMDLYRYGSDALAGSDWKPLDTLRDMIDRTAAAPDGIQALKEAGTPFVSGDLEGSAAADIMFGDAGANTLSGGAGDDVLSGGGGDDTLYGGEGNDILRGDAGNDLLYGSSQNNTYLFNQGDGHDTLVDQGGSDTIVFGTGIAASDIRGWLQGQDVVLDLGNGHDSIRFKNRVNSDGGRDTRTDIEQITFADGTVWTGKTLNDMALTTQGTSGNDTLQGWQGRDTMLGGAGDDTLSGRGGDDVLLGGDGNDLLDGGSGSNRLEGGAGNDVLKVSAYYSSDNVLSGGTGDDTLYGSNNSDTYLFEKGDGHDTLVEQGGTDKLVLGAGIAASDVKVLREGQDVVLDLGNGHDSIRLKDWLTSDGYRSGSADIEQIVFADGTVWTGETLSDIGLTTIGTSGNDTLQGWQGRDILLGGAGDDVLSGGAGSNRLEGGAGNDVLKVSAYYSSDNVLSGGTGDDTLYGSIFADTYLFNQGDGHDTLVEQGGTDKLVLGAGIVASDVKVLREGQDVVLDLGNGHDSIRLKDWLTSDGYRSGSADIEQIVFADGTVWTGETLSDIGLTTIGTSGNDTLQGWQGRDILLGGAGDDVLSGGAGSNRLEGGAGNDVLKVSAYYSSDNVLSGGTGDDTLYGSDNADTYLFNQGDGHDTLVDQGGSDTLVLGTGIAASDIRGWLQGQDVVLDLGNGHDSIRFKNRVNSDGGRDTRTDIEQITFADGTVWTGKTLNDMALTTQGTSGNDTLNGWEGRDTMLGGAGDDTLSGRGGDDVLLGGDGNDLLDGGSGSNRLEGGAGNDVLKVSAYYSSDNVLSGGTGDDTLYGSIFADTYLFNQGDGHDTIVEQGGTDKLVLGAGIVASDVKVLREGQDVVLDLGNGHDSIRLKDWLTSDGYRSSTAHIEQIVFADGTVWTGETLSDIGLTTIGTSGDDTLQGWQGRDILLGGAGDDVLSGGAGSNRLEGGAGNDVLKVSAYYSSDNVLSGGTGDDTLYGSNNSDTYLFEKGDGHDTLVEQGGTDKLVLGAGIVASDVKVLREGQDVVLDLGNGHDSIRLKDWLTSDGYRSSTANIEQIVFADGTVWTGETLSDIGLTTIGTSGDDTLQGWQGRDILLGGAGDDVLSGGAGTNRLEGGAGNDVLKVSAYYSSDNVLNGGTGDDTLYGSDNADTYLFNQGDGHDTLVDQGGTDTLVLGTGIAASDIRGWLQGQDVVLDLGNGHDSIRFKNRVNSDGGRDTRTDIEQITFADGTVWTGKTLNDMALTTQGTSGNDTLNGWEGRDTMLGGAGDDTLSGRGGDDVLLGGDGNDLLDGGSGSNRLEGGAGNDVLKVSAYYSSDNVLSGGTGDDTLYGSIFADTYLFNQGDGHDTLVEQGGTDKLVLGAGIVASDVKVLREGQDVVLDLGNGHDSIRLKDWLTSDGYRSSTAHIEQIVFADGTVWTGETLSDIGLTTVGTSGDDTLQGWQGRDILLGGAGDDVLSGGAGTNRLEGGAGNDVLKVSAYYSSDNVLNGGTGDDTLYGSDNADTYLFNQGDGHDTLVDQGGTDTLVLGTGIAASDIRGWLQGQDVVLDLGNGHDSIRFKNRVNSDGGRDARTDIEQITFADGTVWTGKTLNDMALTTQGTSGNDTLNGWEGRDTMLGGAGDDTLSGRGGDDVLLGGDGNDLLDGGSGSNRLEGGAGNDVLKVSAYYSSDNVLSGGTGDDTLYGSNNSDTYLFEKGDGHDTLVEQGGTDRLVFGEGLHREEALFTKSGDDLSILFNHGDDQVTVAGWFSTPAHQVESFVFQDGTVLSGEVERLIAAMAMPSAVTTTQATVRDTNEHHLLVASSIV</sequence>
<evidence type="ECO:0000256" key="1">
    <source>
        <dbReference type="ARBA" id="ARBA00004613"/>
    </source>
</evidence>
<feature type="domain" description="Haemolysin-type calcium binding-related" evidence="4">
    <location>
        <begin position="2514"/>
        <end position="2551"/>
    </location>
</feature>
<protein>
    <submittedName>
        <fullName evidence="5">Bacteriocin</fullName>
    </submittedName>
</protein>
<dbReference type="GeneID" id="68900538"/>
<feature type="domain" description="Haemolysin-type calcium binding-related" evidence="4">
    <location>
        <begin position="1643"/>
        <end position="1687"/>
    </location>
</feature>
<dbReference type="InterPro" id="IPR050557">
    <property type="entry name" value="RTX_toxin/Mannuronan_C5-epim"/>
</dbReference>
<dbReference type="PANTHER" id="PTHR38340:SF1">
    <property type="entry name" value="S-LAYER PROTEIN"/>
    <property type="match status" value="1"/>
</dbReference>
<feature type="domain" description="Haemolysin-type calcium binding-related" evidence="4">
    <location>
        <begin position="1977"/>
        <end position="2021"/>
    </location>
</feature>